<reference evidence="1 2" key="2">
    <citation type="submission" date="2020-03" db="EMBL/GenBank/DDBJ databases">
        <authorList>
            <person name="Ichikawa N."/>
            <person name="Kimura A."/>
            <person name="Kitahashi Y."/>
            <person name="Uohara A."/>
        </authorList>
    </citation>
    <scope>NUCLEOTIDE SEQUENCE [LARGE SCALE GENOMIC DNA]</scope>
    <source>
        <strain evidence="1 2">NBRC 108638</strain>
    </source>
</reference>
<organism evidence="1 2">
    <name type="scientific">Phytohabitans rumicis</name>
    <dbReference type="NCBI Taxonomy" id="1076125"/>
    <lineage>
        <taxon>Bacteria</taxon>
        <taxon>Bacillati</taxon>
        <taxon>Actinomycetota</taxon>
        <taxon>Actinomycetes</taxon>
        <taxon>Micromonosporales</taxon>
        <taxon>Micromonosporaceae</taxon>
    </lineage>
</organism>
<sequence length="122" mass="13233">MRISGWIQPCAQSGYTNGFAFVGYASPIGQRSPILPYESMDSPTSFDFPITGPYGGRPPGEPVVLCLLFADEQRLACLSIDFAAPRDSVVAPVATDDPRVRTGYREEVFPPWELNPTCGTCA</sequence>
<name>A0A6V8LGK6_9ACTN</name>
<evidence type="ECO:0000313" key="1">
    <source>
        <dbReference type="EMBL" id="GFJ93991.1"/>
    </source>
</evidence>
<gene>
    <name evidence="1" type="ORF">Prum_076330</name>
</gene>
<proteinExistence type="predicted"/>
<evidence type="ECO:0000313" key="2">
    <source>
        <dbReference type="Proteomes" id="UP000482960"/>
    </source>
</evidence>
<protein>
    <submittedName>
        <fullName evidence="1">Uncharacterized protein</fullName>
    </submittedName>
</protein>
<comment type="caution">
    <text evidence="1">The sequence shown here is derived from an EMBL/GenBank/DDBJ whole genome shotgun (WGS) entry which is preliminary data.</text>
</comment>
<keyword evidence="2" id="KW-1185">Reference proteome</keyword>
<reference evidence="1 2" key="1">
    <citation type="submission" date="2020-03" db="EMBL/GenBank/DDBJ databases">
        <title>Whole genome shotgun sequence of Phytohabitans rumicis NBRC 108638.</title>
        <authorList>
            <person name="Komaki H."/>
            <person name="Tamura T."/>
        </authorList>
    </citation>
    <scope>NUCLEOTIDE SEQUENCE [LARGE SCALE GENOMIC DNA]</scope>
    <source>
        <strain evidence="1 2">NBRC 108638</strain>
    </source>
</reference>
<dbReference type="AlphaFoldDB" id="A0A6V8LGK6"/>
<dbReference type="Proteomes" id="UP000482960">
    <property type="component" value="Unassembled WGS sequence"/>
</dbReference>
<dbReference type="EMBL" id="BLPG01000001">
    <property type="protein sequence ID" value="GFJ93991.1"/>
    <property type="molecule type" value="Genomic_DNA"/>
</dbReference>
<accession>A0A6V8LGK6</accession>